<keyword evidence="8 14" id="KW-0378">Hydrolase</keyword>
<evidence type="ECO:0000256" key="10">
    <source>
        <dbReference type="ARBA" id="ARBA00022989"/>
    </source>
</evidence>
<comment type="similarity">
    <text evidence="2 14">Belongs to the peptidase M50B family.</text>
</comment>
<dbReference type="GO" id="GO:0046872">
    <property type="term" value="F:metal ion binding"/>
    <property type="evidence" value="ECO:0007669"/>
    <property type="project" value="UniProtKB-UniRule"/>
</dbReference>
<evidence type="ECO:0000256" key="5">
    <source>
        <dbReference type="ARBA" id="ARBA00022692"/>
    </source>
</evidence>
<evidence type="ECO:0000256" key="9">
    <source>
        <dbReference type="ARBA" id="ARBA00022833"/>
    </source>
</evidence>
<evidence type="ECO:0000256" key="7">
    <source>
        <dbReference type="ARBA" id="ARBA00022737"/>
    </source>
</evidence>
<proteinExistence type="inferred from homology"/>
<keyword evidence="6 14" id="KW-0479">Metal-binding</keyword>
<feature type="transmembrane region" description="Helical" evidence="14">
    <location>
        <begin position="179"/>
        <end position="199"/>
    </location>
</feature>
<dbReference type="CDD" id="cd06164">
    <property type="entry name" value="S2P-M50_SpoIVFB_CBS"/>
    <property type="match status" value="1"/>
</dbReference>
<dbReference type="PROSITE" id="PS51371">
    <property type="entry name" value="CBS"/>
    <property type="match status" value="2"/>
</dbReference>
<dbReference type="GO" id="GO:0008237">
    <property type="term" value="F:metallopeptidase activity"/>
    <property type="evidence" value="ECO:0007669"/>
    <property type="project" value="UniProtKB-UniRule"/>
</dbReference>
<dbReference type="SUPFAM" id="SSF54631">
    <property type="entry name" value="CBS-domain pair"/>
    <property type="match status" value="1"/>
</dbReference>
<dbReference type="OrthoDB" id="9781963at2"/>
<keyword evidence="20" id="KW-1185">Reference proteome</keyword>
<keyword evidence="4 14" id="KW-0645">Protease</keyword>
<sequence length="358" mass="38340">MTWSFPIGKLFGSELRIHATFFLLLIWIGVAAYMQDGPAAAIENILFIIALFACVVAHEFGHALTARRYGIKTPDITLLPIGGMARLERMPEKPWQEIAVALAGPAVNVAIFLVLVGIFGVSPSLEQLSSIENTAAGFLGRLAIVNLFLAVFNLLPAFPMDGGRVFRAALALFMSREKATNIAAIAGQLLAFGLGFLGLTTGNPMLLLIALFVFMAAAAENSDVAMRSVAHNLLARDAMITSFETLGPNDTIRTASNAIIRTTQHEFPVIDHTGNLTGFLTRTALFQALSSDAHPRLVSELMTPNIPTVAIMAPLNAVLDALREGATPAVVVTDKAGQMIGYITRENIGELMVVQRGT</sequence>
<evidence type="ECO:0000256" key="6">
    <source>
        <dbReference type="ARBA" id="ARBA00022723"/>
    </source>
</evidence>
<dbReference type="InterPro" id="IPR016483">
    <property type="entry name" value="UCP006404_Pept_M50_CBS"/>
</dbReference>
<keyword evidence="5 14" id="KW-0812">Transmembrane</keyword>
<feature type="transmembrane region" description="Helical" evidence="14">
    <location>
        <begin position="138"/>
        <end position="158"/>
    </location>
</feature>
<dbReference type="PANTHER" id="PTHR39188">
    <property type="entry name" value="MEMBRANE-ASSOCIATED ZINC METALLOPROTEASE M50B"/>
    <property type="match status" value="1"/>
</dbReference>
<comment type="subcellular location">
    <subcellularLocation>
        <location evidence="1 14">Cell membrane</location>
        <topology evidence="1 14">Multi-pass membrane protein</topology>
    </subcellularLocation>
</comment>
<evidence type="ECO:0000256" key="17">
    <source>
        <dbReference type="PROSITE-ProRule" id="PRU00703"/>
    </source>
</evidence>
<dbReference type="AlphaFoldDB" id="A0A238JW70"/>
<name>A0A238JW70_9RHOB</name>
<feature type="binding site" evidence="16">
    <location>
        <position position="62"/>
    </location>
    <ligand>
        <name>Zn(2+)</name>
        <dbReference type="ChEBI" id="CHEBI:29105"/>
        <note>catalytic</note>
    </ligand>
</feature>
<dbReference type="InterPro" id="IPR000644">
    <property type="entry name" value="CBS_dom"/>
</dbReference>
<dbReference type="Gene3D" id="3.10.580.10">
    <property type="entry name" value="CBS-domain"/>
    <property type="match status" value="1"/>
</dbReference>
<comment type="cofactor">
    <cofactor evidence="14 16">
        <name>Zn(2+)</name>
        <dbReference type="ChEBI" id="CHEBI:29105"/>
    </cofactor>
    <text evidence="14 16">Binds 1 zinc ion per subunit.</text>
</comment>
<accession>A0A238JW70</accession>
<dbReference type="PANTHER" id="PTHR39188:SF3">
    <property type="entry name" value="STAGE IV SPORULATION PROTEIN FB"/>
    <property type="match status" value="1"/>
</dbReference>
<evidence type="ECO:0000256" key="13">
    <source>
        <dbReference type="ARBA" id="ARBA00023136"/>
    </source>
</evidence>
<feature type="binding site" evidence="16">
    <location>
        <position position="58"/>
    </location>
    <ligand>
        <name>Zn(2+)</name>
        <dbReference type="ChEBI" id="CHEBI:29105"/>
        <note>catalytic</note>
    </ligand>
</feature>
<dbReference type="GO" id="GO:0006508">
    <property type="term" value="P:proteolysis"/>
    <property type="evidence" value="ECO:0007669"/>
    <property type="project" value="UniProtKB-KW"/>
</dbReference>
<gene>
    <name evidence="19" type="primary">rip3_1</name>
    <name evidence="19" type="ORF">COL8621_01557</name>
</gene>
<dbReference type="Pfam" id="PF00571">
    <property type="entry name" value="CBS"/>
    <property type="match status" value="2"/>
</dbReference>
<keyword evidence="7" id="KW-0677">Repeat</keyword>
<dbReference type="PIRSF" id="PIRSF006404">
    <property type="entry name" value="UCP006404_Pept_M50_CBS"/>
    <property type="match status" value="1"/>
</dbReference>
<organism evidence="19 20">
    <name type="scientific">Actibacterium lipolyticum</name>
    <dbReference type="NCBI Taxonomy" id="1524263"/>
    <lineage>
        <taxon>Bacteria</taxon>
        <taxon>Pseudomonadati</taxon>
        <taxon>Pseudomonadota</taxon>
        <taxon>Alphaproteobacteria</taxon>
        <taxon>Rhodobacterales</taxon>
        <taxon>Roseobacteraceae</taxon>
        <taxon>Actibacterium</taxon>
    </lineage>
</organism>
<evidence type="ECO:0000256" key="15">
    <source>
        <dbReference type="PIRSR" id="PIRSR006404-1"/>
    </source>
</evidence>
<feature type="transmembrane region" description="Helical" evidence="14">
    <location>
        <begin position="40"/>
        <end position="58"/>
    </location>
</feature>
<evidence type="ECO:0000256" key="4">
    <source>
        <dbReference type="ARBA" id="ARBA00022670"/>
    </source>
</evidence>
<evidence type="ECO:0000256" key="12">
    <source>
        <dbReference type="ARBA" id="ARBA00023122"/>
    </source>
</evidence>
<dbReference type="InterPro" id="IPR046342">
    <property type="entry name" value="CBS_dom_sf"/>
</dbReference>
<reference evidence="20" key="1">
    <citation type="submission" date="2017-05" db="EMBL/GenBank/DDBJ databases">
        <authorList>
            <person name="Rodrigo-Torres L."/>
            <person name="Arahal R. D."/>
            <person name="Lucena T."/>
        </authorList>
    </citation>
    <scope>NUCLEOTIDE SEQUENCE [LARGE SCALE GENOMIC DNA]</scope>
    <source>
        <strain evidence="20">CECT 8621</strain>
    </source>
</reference>
<feature type="domain" description="CBS" evidence="18">
    <location>
        <begin position="302"/>
        <end position="358"/>
    </location>
</feature>
<evidence type="ECO:0000313" key="20">
    <source>
        <dbReference type="Proteomes" id="UP000202922"/>
    </source>
</evidence>
<protein>
    <recommendedName>
        <fullName evidence="14">Zinc metalloprotease</fullName>
    </recommendedName>
</protein>
<feature type="domain" description="CBS" evidence="18">
    <location>
        <begin position="239"/>
        <end position="296"/>
    </location>
</feature>
<dbReference type="EMBL" id="FXYE01000001">
    <property type="protein sequence ID" value="SMX34918.1"/>
    <property type="molecule type" value="Genomic_DNA"/>
</dbReference>
<dbReference type="GO" id="GO:0005886">
    <property type="term" value="C:plasma membrane"/>
    <property type="evidence" value="ECO:0007669"/>
    <property type="project" value="UniProtKB-SubCell"/>
</dbReference>
<evidence type="ECO:0000256" key="14">
    <source>
        <dbReference type="PIRNR" id="PIRNR006404"/>
    </source>
</evidence>
<keyword evidence="13 14" id="KW-0472">Membrane</keyword>
<dbReference type="Proteomes" id="UP000202922">
    <property type="component" value="Unassembled WGS sequence"/>
</dbReference>
<evidence type="ECO:0000256" key="8">
    <source>
        <dbReference type="ARBA" id="ARBA00022801"/>
    </source>
</evidence>
<dbReference type="RefSeq" id="WP_093966653.1">
    <property type="nucleotide sequence ID" value="NZ_FXYE01000001.1"/>
</dbReference>
<evidence type="ECO:0000256" key="16">
    <source>
        <dbReference type="PIRSR" id="PIRSR006404-2"/>
    </source>
</evidence>
<keyword evidence="9 14" id="KW-0862">Zinc</keyword>
<evidence type="ECO:0000256" key="11">
    <source>
        <dbReference type="ARBA" id="ARBA00023049"/>
    </source>
</evidence>
<evidence type="ECO:0000256" key="2">
    <source>
        <dbReference type="ARBA" id="ARBA00007931"/>
    </source>
</evidence>
<feature type="transmembrane region" description="Helical" evidence="14">
    <location>
        <begin position="98"/>
        <end position="118"/>
    </location>
</feature>
<keyword evidence="12 17" id="KW-0129">CBS domain</keyword>
<evidence type="ECO:0000259" key="18">
    <source>
        <dbReference type="PROSITE" id="PS51371"/>
    </source>
</evidence>
<dbReference type="InterPro" id="IPR008915">
    <property type="entry name" value="Peptidase_M50"/>
</dbReference>
<keyword evidence="3 14" id="KW-1003">Cell membrane</keyword>
<evidence type="ECO:0000313" key="19">
    <source>
        <dbReference type="EMBL" id="SMX34918.1"/>
    </source>
</evidence>
<dbReference type="SMART" id="SM00116">
    <property type="entry name" value="CBS"/>
    <property type="match status" value="2"/>
</dbReference>
<dbReference type="Pfam" id="PF02163">
    <property type="entry name" value="Peptidase_M50"/>
    <property type="match status" value="1"/>
</dbReference>
<evidence type="ECO:0000256" key="1">
    <source>
        <dbReference type="ARBA" id="ARBA00004651"/>
    </source>
</evidence>
<feature type="active site" evidence="15">
    <location>
        <position position="59"/>
    </location>
</feature>
<keyword evidence="11 14" id="KW-0482">Metalloprotease</keyword>
<feature type="transmembrane region" description="Helical" evidence="14">
    <location>
        <begin position="15"/>
        <end position="34"/>
    </location>
</feature>
<keyword evidence="10 14" id="KW-1133">Transmembrane helix</keyword>
<feature type="binding site" evidence="16">
    <location>
        <position position="161"/>
    </location>
    <ligand>
        <name>Zn(2+)</name>
        <dbReference type="ChEBI" id="CHEBI:29105"/>
        <note>catalytic</note>
    </ligand>
</feature>
<evidence type="ECO:0000256" key="3">
    <source>
        <dbReference type="ARBA" id="ARBA00022475"/>
    </source>
</evidence>